<reference evidence="8 9" key="1">
    <citation type="submission" date="2014-11" db="EMBL/GenBank/DDBJ databases">
        <authorList>
            <person name="Zhu J."/>
            <person name="Qi W."/>
            <person name="Song R."/>
        </authorList>
    </citation>
    <scope>NUCLEOTIDE SEQUENCE [LARGE SCALE GENOMIC DNA]</scope>
</reference>
<dbReference type="InParanoid" id="A0A0G4H026"/>
<comment type="similarity">
    <text evidence="2">Belongs to the UTP6 family.</text>
</comment>
<organism evidence="8 9">
    <name type="scientific">Vitrella brassicaformis (strain CCMP3155)</name>
    <dbReference type="NCBI Taxonomy" id="1169540"/>
    <lineage>
        <taxon>Eukaryota</taxon>
        <taxon>Sar</taxon>
        <taxon>Alveolata</taxon>
        <taxon>Colpodellida</taxon>
        <taxon>Vitrellaceae</taxon>
        <taxon>Vitrella</taxon>
    </lineage>
</organism>
<accession>A0A0G4H026</accession>
<evidence type="ECO:0000259" key="7">
    <source>
        <dbReference type="Pfam" id="PF08640"/>
    </source>
</evidence>
<dbReference type="EMBL" id="CDMY01000908">
    <property type="protein sequence ID" value="CEM36848.1"/>
    <property type="molecule type" value="Genomic_DNA"/>
</dbReference>
<dbReference type="Proteomes" id="UP000041254">
    <property type="component" value="Unassembled WGS sequence"/>
</dbReference>
<evidence type="ECO:0000313" key="9">
    <source>
        <dbReference type="Proteomes" id="UP000041254"/>
    </source>
</evidence>
<gene>
    <name evidence="8" type="ORF">Vbra_3456</name>
</gene>
<evidence type="ECO:0000256" key="6">
    <source>
        <dbReference type="SAM" id="MobiDB-lite"/>
    </source>
</evidence>
<dbReference type="GO" id="GO:0030515">
    <property type="term" value="F:snoRNA binding"/>
    <property type="evidence" value="ECO:0007669"/>
    <property type="project" value="InterPro"/>
</dbReference>
<dbReference type="InterPro" id="IPR011990">
    <property type="entry name" value="TPR-like_helical_dom_sf"/>
</dbReference>
<name>A0A0G4H026_VITBC</name>
<dbReference type="GO" id="GO:0032040">
    <property type="term" value="C:small-subunit processome"/>
    <property type="evidence" value="ECO:0007669"/>
    <property type="project" value="TreeGrafter"/>
</dbReference>
<keyword evidence="5" id="KW-0539">Nucleus</keyword>
<feature type="domain" description="U3 small nucleolar RNA-associated protein 6 N-terminal" evidence="7">
    <location>
        <begin position="9"/>
        <end position="87"/>
    </location>
</feature>
<dbReference type="GO" id="GO:0034388">
    <property type="term" value="C:Pwp2p-containing subcomplex of 90S preribosome"/>
    <property type="evidence" value="ECO:0007669"/>
    <property type="project" value="TreeGrafter"/>
</dbReference>
<evidence type="ECO:0000256" key="5">
    <source>
        <dbReference type="ARBA" id="ARBA00023242"/>
    </source>
</evidence>
<dbReference type="InterPro" id="IPR055347">
    <property type="entry name" value="UTP6_N"/>
</dbReference>
<evidence type="ECO:0000313" key="8">
    <source>
        <dbReference type="EMBL" id="CEM36848.1"/>
    </source>
</evidence>
<dbReference type="PhylomeDB" id="A0A0G4H026"/>
<sequence>MADRVQAYLESQVPEYRDLEQKRIFTREELRQMAGRRRDFEYQLMNKAHVTLEPFMRYIQYEMALESLRTHRSRKIGWKTKTLSDIAGIRRLHFLFHRALEKFNHDKPLWYEYLNFCLSVGSTRQLLKAITRGLAYHPHEHRFYLVAANHHVQHKNIKTARIIMLRGVRVLPRSLPLWQELFRLESMQLHRRLLAIQRQQQQQQQRGHNENNENGDTQGEEVDGDRDSDRDGGDDPLSDISPLLSPLGVVVKGALVHLDTAQRDAFRAHVEKLLGSFLDGRSEVDTIRQIFE</sequence>
<dbReference type="PANTHER" id="PTHR23271">
    <property type="entry name" value="HEPATOCELLULAR CARCINOMA-ASSOCIATED ANTIGEN 66"/>
    <property type="match status" value="1"/>
</dbReference>
<evidence type="ECO:0000256" key="1">
    <source>
        <dbReference type="ARBA" id="ARBA00004604"/>
    </source>
</evidence>
<dbReference type="InterPro" id="IPR013949">
    <property type="entry name" value="Utp6"/>
</dbReference>
<dbReference type="OrthoDB" id="28112at2759"/>
<dbReference type="InterPro" id="IPR003107">
    <property type="entry name" value="HAT"/>
</dbReference>
<proteinExistence type="inferred from homology"/>
<feature type="region of interest" description="Disordered" evidence="6">
    <location>
        <begin position="198"/>
        <end position="241"/>
    </location>
</feature>
<evidence type="ECO:0000256" key="2">
    <source>
        <dbReference type="ARBA" id="ARBA00010734"/>
    </source>
</evidence>
<dbReference type="AlphaFoldDB" id="A0A0G4H026"/>
<dbReference type="SMART" id="SM00386">
    <property type="entry name" value="HAT"/>
    <property type="match status" value="2"/>
</dbReference>
<keyword evidence="9" id="KW-1185">Reference proteome</keyword>
<keyword evidence="3" id="KW-0698">rRNA processing</keyword>
<keyword evidence="4" id="KW-0677">Repeat</keyword>
<protein>
    <recommendedName>
        <fullName evidence="7">U3 small nucleolar RNA-associated protein 6 N-terminal domain-containing protein</fullName>
    </recommendedName>
</protein>
<comment type="subcellular location">
    <subcellularLocation>
        <location evidence="1">Nucleus</location>
        <location evidence="1">Nucleolus</location>
    </subcellularLocation>
</comment>
<dbReference type="VEuPathDB" id="CryptoDB:Vbra_3456"/>
<dbReference type="PANTHER" id="PTHR23271:SF1">
    <property type="entry name" value="U3 SMALL NUCLEOLAR RNA-ASSOCIATED PROTEIN 6 HOMOLOG"/>
    <property type="match status" value="1"/>
</dbReference>
<dbReference type="STRING" id="1169540.A0A0G4H026"/>
<dbReference type="OMA" id="HARNENL"/>
<dbReference type="SUPFAM" id="SSF48452">
    <property type="entry name" value="TPR-like"/>
    <property type="match status" value="1"/>
</dbReference>
<dbReference type="Gene3D" id="1.25.40.10">
    <property type="entry name" value="Tetratricopeptide repeat domain"/>
    <property type="match status" value="1"/>
</dbReference>
<dbReference type="GO" id="GO:0000462">
    <property type="term" value="P:maturation of SSU-rRNA from tricistronic rRNA transcript (SSU-rRNA, 5.8S rRNA, LSU-rRNA)"/>
    <property type="evidence" value="ECO:0007669"/>
    <property type="project" value="InterPro"/>
</dbReference>
<dbReference type="Pfam" id="PF08640">
    <property type="entry name" value="U3_assoc_6"/>
    <property type="match status" value="1"/>
</dbReference>
<evidence type="ECO:0000256" key="3">
    <source>
        <dbReference type="ARBA" id="ARBA00022552"/>
    </source>
</evidence>
<evidence type="ECO:0000256" key="4">
    <source>
        <dbReference type="ARBA" id="ARBA00022737"/>
    </source>
</evidence>